<evidence type="ECO:0000313" key="3">
    <source>
        <dbReference type="EMBL" id="KDQ65176.1"/>
    </source>
</evidence>
<accession>A0A067QR40</accession>
<dbReference type="Gene3D" id="1.25.40.10">
    <property type="entry name" value="Tetratricopeptide repeat domain"/>
    <property type="match status" value="2"/>
</dbReference>
<dbReference type="OrthoDB" id="185373at2759"/>
<dbReference type="STRING" id="933084.A0A067QR40"/>
<sequence length="739" mass="83613">MSKLLAISTRIFLRPTILARPRDVPLSCAFSTRSAHRRRTKLPRVEVVEKVVLKGDSQGSLHINHILAAINRRLNARDTEGAIECLYDRLQSKRFDPTLRHQTYERVIPLFWAHGELDGAKRIYDRLQVEGYRPSLVVQTQLIAYALVLRAKNEEELLRSMKDVFAIKEFDEATLRQLMRFMAEHTIYGLEFIHNLAIAYAEARRGSRVSRQTVKLFANLFQDADEVPSVLKTFSASIARTRGPINLAPSFERLLNQLSKVDPSNREAFNGVLSHMRKLGIEPNLGVFNALIRAETSTHHYDNAFVIYQYLRDAAESTQNTNLLPDSWTLGPLFRALIRYSMPRSSEQELQDAKWPQTLPHPRLIFRDMIQSHQIFTKSAIRQPSEALSTSLLNLALQSLMQVRDYAGAFIAVKSFSMCSIELDTETYEAVVKKLVSRIGKELASVGDTSRRRWTERFLGKHDPSGGAYLFSTTPEPVICRMILAIADQPKLSLQYLPPIDSRDLGLSRKIKRVDEGIAKLKSVFPSKALDADRQPEPWEHPCSSVREVSELLEFWWEDTTPLERLLKRAILADLDGDRLDALNPVKAVGNEITAAKKVMVPHFTAGSVWKMEKEAEYSRRKEKVRVKAASNSHAETEERRTCPVPEVRTEPPPSLEVMVGSPASSTQSTEDTGVRRSIKLRSAEDRTEPPSSHEVTDGTPASSARSNEDTGVRRSMECRSANELSNFAPRNQPTLMYG</sequence>
<dbReference type="InParanoid" id="A0A067QR40"/>
<evidence type="ECO:0000313" key="4">
    <source>
        <dbReference type="Proteomes" id="UP000027265"/>
    </source>
</evidence>
<feature type="compositionally biased region" description="Polar residues" evidence="2">
    <location>
        <begin position="723"/>
        <end position="739"/>
    </location>
</feature>
<dbReference type="EMBL" id="KL197709">
    <property type="protein sequence ID" value="KDQ65176.1"/>
    <property type="molecule type" value="Genomic_DNA"/>
</dbReference>
<keyword evidence="4" id="KW-1185">Reference proteome</keyword>
<feature type="compositionally biased region" description="Polar residues" evidence="2">
    <location>
        <begin position="663"/>
        <end position="672"/>
    </location>
</feature>
<evidence type="ECO:0000256" key="1">
    <source>
        <dbReference type="ARBA" id="ARBA00022737"/>
    </source>
</evidence>
<protein>
    <recommendedName>
        <fullName evidence="5">Pentacotripeptide-repeat region of PRORP domain-containing protein</fullName>
    </recommendedName>
</protein>
<evidence type="ECO:0008006" key="5">
    <source>
        <dbReference type="Google" id="ProtNLM"/>
    </source>
</evidence>
<dbReference type="InterPro" id="IPR011990">
    <property type="entry name" value="TPR-like_helical_dom_sf"/>
</dbReference>
<evidence type="ECO:0000256" key="2">
    <source>
        <dbReference type="SAM" id="MobiDB-lite"/>
    </source>
</evidence>
<gene>
    <name evidence="3" type="ORF">JAAARDRAFT_202392</name>
</gene>
<dbReference type="PANTHER" id="PTHR47447">
    <property type="entry name" value="OS03G0856100 PROTEIN"/>
    <property type="match status" value="1"/>
</dbReference>
<organism evidence="3 4">
    <name type="scientific">Jaapia argillacea MUCL 33604</name>
    <dbReference type="NCBI Taxonomy" id="933084"/>
    <lineage>
        <taxon>Eukaryota</taxon>
        <taxon>Fungi</taxon>
        <taxon>Dikarya</taxon>
        <taxon>Basidiomycota</taxon>
        <taxon>Agaricomycotina</taxon>
        <taxon>Agaricomycetes</taxon>
        <taxon>Agaricomycetidae</taxon>
        <taxon>Jaapiales</taxon>
        <taxon>Jaapiaceae</taxon>
        <taxon>Jaapia</taxon>
    </lineage>
</organism>
<dbReference type="HOGENOM" id="CLU_375543_0_0_1"/>
<feature type="compositionally biased region" description="Basic and acidic residues" evidence="2">
    <location>
        <begin position="707"/>
        <end position="718"/>
    </location>
</feature>
<keyword evidence="1" id="KW-0677">Repeat</keyword>
<dbReference type="Proteomes" id="UP000027265">
    <property type="component" value="Unassembled WGS sequence"/>
</dbReference>
<dbReference type="AlphaFoldDB" id="A0A067QR40"/>
<proteinExistence type="predicted"/>
<feature type="region of interest" description="Disordered" evidence="2">
    <location>
        <begin position="620"/>
        <end position="739"/>
    </location>
</feature>
<reference evidence="4" key="1">
    <citation type="journal article" date="2014" name="Proc. Natl. Acad. Sci. U.S.A.">
        <title>Extensive sampling of basidiomycete genomes demonstrates inadequacy of the white-rot/brown-rot paradigm for wood decay fungi.</title>
        <authorList>
            <person name="Riley R."/>
            <person name="Salamov A.A."/>
            <person name="Brown D.W."/>
            <person name="Nagy L.G."/>
            <person name="Floudas D."/>
            <person name="Held B.W."/>
            <person name="Levasseur A."/>
            <person name="Lombard V."/>
            <person name="Morin E."/>
            <person name="Otillar R."/>
            <person name="Lindquist E.A."/>
            <person name="Sun H."/>
            <person name="LaButti K.M."/>
            <person name="Schmutz J."/>
            <person name="Jabbour D."/>
            <person name="Luo H."/>
            <person name="Baker S.E."/>
            <person name="Pisabarro A.G."/>
            <person name="Walton J.D."/>
            <person name="Blanchette R.A."/>
            <person name="Henrissat B."/>
            <person name="Martin F."/>
            <person name="Cullen D."/>
            <person name="Hibbett D.S."/>
            <person name="Grigoriev I.V."/>
        </authorList>
    </citation>
    <scope>NUCLEOTIDE SEQUENCE [LARGE SCALE GENOMIC DNA]</scope>
    <source>
        <strain evidence="4">MUCL 33604</strain>
    </source>
</reference>
<dbReference type="PANTHER" id="PTHR47447:SF17">
    <property type="entry name" value="OS12G0638900 PROTEIN"/>
    <property type="match status" value="1"/>
</dbReference>
<name>A0A067QR40_9AGAM</name>